<evidence type="ECO:0000259" key="1">
    <source>
        <dbReference type="PROSITE" id="PS51186"/>
    </source>
</evidence>
<sequence length="104" mass="12345">MKNQTFVAKIKEQIVGFADIRADGYLDRLYVHKDKQRLGIASVLLIETEKWARKKEITLIWTFSSITARGFFERYGFELIEEENVERKGVLLTRFKMKKMLIEE</sequence>
<evidence type="ECO:0000313" key="3">
    <source>
        <dbReference type="Proteomes" id="UP000321558"/>
    </source>
</evidence>
<dbReference type="STRING" id="582851.GCA_900162665_03914"/>
<evidence type="ECO:0000313" key="2">
    <source>
        <dbReference type="EMBL" id="GEN87945.1"/>
    </source>
</evidence>
<dbReference type="Gene3D" id="3.40.630.30">
    <property type="match status" value="1"/>
</dbReference>
<dbReference type="Pfam" id="PF13673">
    <property type="entry name" value="Acetyltransf_10"/>
    <property type="match status" value="1"/>
</dbReference>
<accession>A0A511ZKI7</accession>
<dbReference type="InterPro" id="IPR052564">
    <property type="entry name" value="N-acetyltrans/Recomb-assoc"/>
</dbReference>
<dbReference type="PROSITE" id="PS51186">
    <property type="entry name" value="GNAT"/>
    <property type="match status" value="1"/>
</dbReference>
<dbReference type="SUPFAM" id="SSF55729">
    <property type="entry name" value="Acyl-CoA N-acyltransferases (Nat)"/>
    <property type="match status" value="1"/>
</dbReference>
<name>A0A511ZKI7_9BACI</name>
<dbReference type="EMBL" id="BJYM01000010">
    <property type="protein sequence ID" value="GEN87945.1"/>
    <property type="molecule type" value="Genomic_DNA"/>
</dbReference>
<dbReference type="AlphaFoldDB" id="A0A511ZKI7"/>
<dbReference type="PANTHER" id="PTHR43451:SF1">
    <property type="entry name" value="ACETYLTRANSFERASE"/>
    <property type="match status" value="1"/>
</dbReference>
<comment type="caution">
    <text evidence="2">The sequence shown here is derived from an EMBL/GenBank/DDBJ whole genome shotgun (WGS) entry which is preliminary data.</text>
</comment>
<dbReference type="PANTHER" id="PTHR43451">
    <property type="entry name" value="ACETYLTRANSFERASE (GNAT) FAMILY PROTEIN"/>
    <property type="match status" value="1"/>
</dbReference>
<feature type="domain" description="N-acetyltransferase" evidence="1">
    <location>
        <begin position="1"/>
        <end position="102"/>
    </location>
</feature>
<dbReference type="GO" id="GO:0016747">
    <property type="term" value="F:acyltransferase activity, transferring groups other than amino-acyl groups"/>
    <property type="evidence" value="ECO:0007669"/>
    <property type="project" value="InterPro"/>
</dbReference>
<protein>
    <recommendedName>
        <fullName evidence="1">N-acetyltransferase domain-containing protein</fullName>
    </recommendedName>
</protein>
<gene>
    <name evidence="2" type="ORF">OSO01_26840</name>
</gene>
<dbReference type="InterPro" id="IPR000182">
    <property type="entry name" value="GNAT_dom"/>
</dbReference>
<dbReference type="Proteomes" id="UP000321558">
    <property type="component" value="Unassembled WGS sequence"/>
</dbReference>
<reference evidence="2 3" key="1">
    <citation type="submission" date="2019-07" db="EMBL/GenBank/DDBJ databases">
        <title>Whole genome shotgun sequence of Oceanobacillus sojae NBRC 105379.</title>
        <authorList>
            <person name="Hosoyama A."/>
            <person name="Uohara A."/>
            <person name="Ohji S."/>
            <person name="Ichikawa N."/>
        </authorList>
    </citation>
    <scope>NUCLEOTIDE SEQUENCE [LARGE SCALE GENOMIC DNA]</scope>
    <source>
        <strain evidence="2 3">NBRC 105379</strain>
    </source>
</reference>
<dbReference type="CDD" id="cd04301">
    <property type="entry name" value="NAT_SF"/>
    <property type="match status" value="1"/>
</dbReference>
<organism evidence="2 3">
    <name type="scientific">Oceanobacillus sojae</name>
    <dbReference type="NCBI Taxonomy" id="582851"/>
    <lineage>
        <taxon>Bacteria</taxon>
        <taxon>Bacillati</taxon>
        <taxon>Bacillota</taxon>
        <taxon>Bacilli</taxon>
        <taxon>Bacillales</taxon>
        <taxon>Bacillaceae</taxon>
        <taxon>Oceanobacillus</taxon>
    </lineage>
</organism>
<keyword evidence="3" id="KW-1185">Reference proteome</keyword>
<proteinExistence type="predicted"/>
<dbReference type="InterPro" id="IPR016181">
    <property type="entry name" value="Acyl_CoA_acyltransferase"/>
</dbReference>